<evidence type="ECO:0000313" key="1">
    <source>
        <dbReference type="EMBL" id="ORY33823.1"/>
    </source>
</evidence>
<evidence type="ECO:0000313" key="2">
    <source>
        <dbReference type="Proteomes" id="UP000193642"/>
    </source>
</evidence>
<keyword evidence="2" id="KW-1185">Reference proteome</keyword>
<gene>
    <name evidence="1" type="ORF">BCR33DRAFT_516293</name>
</gene>
<accession>A0A1Y2BG91</accession>
<organism evidence="1 2">
    <name type="scientific">Rhizoclosmatium globosum</name>
    <dbReference type="NCBI Taxonomy" id="329046"/>
    <lineage>
        <taxon>Eukaryota</taxon>
        <taxon>Fungi</taxon>
        <taxon>Fungi incertae sedis</taxon>
        <taxon>Chytridiomycota</taxon>
        <taxon>Chytridiomycota incertae sedis</taxon>
        <taxon>Chytridiomycetes</taxon>
        <taxon>Chytridiales</taxon>
        <taxon>Chytriomycetaceae</taxon>
        <taxon>Rhizoclosmatium</taxon>
    </lineage>
</organism>
<dbReference type="Proteomes" id="UP000193642">
    <property type="component" value="Unassembled WGS sequence"/>
</dbReference>
<dbReference type="EMBL" id="MCGO01000066">
    <property type="protein sequence ID" value="ORY33823.1"/>
    <property type="molecule type" value="Genomic_DNA"/>
</dbReference>
<reference evidence="1 2" key="1">
    <citation type="submission" date="2016-07" db="EMBL/GenBank/DDBJ databases">
        <title>Pervasive Adenine N6-methylation of Active Genes in Fungi.</title>
        <authorList>
            <consortium name="DOE Joint Genome Institute"/>
            <person name="Mondo S.J."/>
            <person name="Dannebaum R.O."/>
            <person name="Kuo R.C."/>
            <person name="Labutti K."/>
            <person name="Haridas S."/>
            <person name="Kuo A."/>
            <person name="Salamov A."/>
            <person name="Ahrendt S.R."/>
            <person name="Lipzen A."/>
            <person name="Sullivan W."/>
            <person name="Andreopoulos W.B."/>
            <person name="Clum A."/>
            <person name="Lindquist E."/>
            <person name="Daum C."/>
            <person name="Ramamoorthy G.K."/>
            <person name="Gryganskyi A."/>
            <person name="Culley D."/>
            <person name="Magnuson J.K."/>
            <person name="James T.Y."/>
            <person name="O'Malley M.A."/>
            <person name="Stajich J.E."/>
            <person name="Spatafora J.W."/>
            <person name="Visel A."/>
            <person name="Grigoriev I.V."/>
        </authorList>
    </citation>
    <scope>NUCLEOTIDE SEQUENCE [LARGE SCALE GENOMIC DNA]</scope>
    <source>
        <strain evidence="1 2">JEL800</strain>
    </source>
</reference>
<proteinExistence type="predicted"/>
<dbReference type="AlphaFoldDB" id="A0A1Y2BG91"/>
<comment type="caution">
    <text evidence="1">The sequence shown here is derived from an EMBL/GenBank/DDBJ whole genome shotgun (WGS) entry which is preliminary data.</text>
</comment>
<protein>
    <submittedName>
        <fullName evidence="1">Uncharacterized protein</fullName>
    </submittedName>
</protein>
<sequence>MKVLRRWLKVTGRREVVMTDHGMEVDDVGSVDVGLAAGGRTTKNKKKREEKKVAVAGVEEANVDVVPEKVDMVAELESSSETQAVDIPNMDVALTEVQYLFSRSESRAESI</sequence>
<name>A0A1Y2BG91_9FUNG</name>